<feature type="signal peptide" evidence="15">
    <location>
        <begin position="1"/>
        <end position="28"/>
    </location>
</feature>
<reference evidence="16" key="1">
    <citation type="submission" date="2021-11" db="EMBL/GenBank/DDBJ databases">
        <title>Draft genome sequence of Alcaligenes endophyticus type strain CCUG 75668T.</title>
        <authorList>
            <person name="Salva-Serra F."/>
            <person name="Duran R.E."/>
            <person name="Seeger M."/>
            <person name="Moore E.R.B."/>
            <person name="Jaen-Luchoro D."/>
        </authorList>
    </citation>
    <scope>NUCLEOTIDE SEQUENCE</scope>
    <source>
        <strain evidence="16">CCUG 75668</strain>
    </source>
</reference>
<comment type="pathway">
    <text evidence="3 15">Glycan metabolism; bacterial cellulose biosynthesis.</text>
</comment>
<dbReference type="InterPro" id="IPR018513">
    <property type="entry name" value="Cell_synthase_bac"/>
</dbReference>
<organism evidence="16 17">
    <name type="scientific">Alcaligenes endophyticus</name>
    <dbReference type="NCBI Taxonomy" id="1929088"/>
    <lineage>
        <taxon>Bacteria</taxon>
        <taxon>Pseudomonadati</taxon>
        <taxon>Pseudomonadota</taxon>
        <taxon>Betaproteobacteria</taxon>
        <taxon>Burkholderiales</taxon>
        <taxon>Alcaligenaceae</taxon>
        <taxon>Alcaligenes</taxon>
    </lineage>
</organism>
<evidence type="ECO:0000256" key="9">
    <source>
        <dbReference type="ARBA" id="ARBA00022636"/>
    </source>
</evidence>
<evidence type="ECO:0000256" key="2">
    <source>
        <dbReference type="ARBA" id="ARBA00004377"/>
    </source>
</evidence>
<evidence type="ECO:0000256" key="1">
    <source>
        <dbReference type="ARBA" id="ARBA00002057"/>
    </source>
</evidence>
<evidence type="ECO:0000256" key="12">
    <source>
        <dbReference type="ARBA" id="ARBA00022989"/>
    </source>
</evidence>
<dbReference type="RefSeq" id="WP_266124696.1">
    <property type="nucleotide sequence ID" value="NZ_JAJHNU010000001.1"/>
</dbReference>
<dbReference type="PANTHER" id="PTHR39083:SF1">
    <property type="entry name" value="CYCLIC DI-GMP-BINDING PROTEIN"/>
    <property type="match status" value="1"/>
</dbReference>
<keyword evidence="12 15" id="KW-1133">Transmembrane helix</keyword>
<dbReference type="InterPro" id="IPR003920">
    <property type="entry name" value="Cell_synth_B"/>
</dbReference>
<comment type="function">
    <text evidence="1 15">Binds the cellulose synthase activator, bis-(3'-5') cyclic diguanylic acid (c-di-GMP).</text>
</comment>
<evidence type="ECO:0000256" key="11">
    <source>
        <dbReference type="ARBA" id="ARBA00022916"/>
    </source>
</evidence>
<sequence>MKTSIRRVTSSLLTMGMLLGTVSSVAQTASNVGSSFELHSQSEDLQASRQALPYAQRALQQDKVWSFKDLGARFPFNLRGVDSSDSVFFNVRADEVASGGAVTLHYSYSPSLLDDYSHINVLVNDEVVYTIPVTEQGAGRPLTQEVSIPARLLAAHNQLRVQLIGHYTLECEDPLHSSLWANVSNQSTLSLDLQKVALVNDLSILPVPFFDPRDPNRLDVPFVFLGEPTSGTYEASGIVASWLGALADYRGARFTALKNRLPEKGHGIVFTSPEQVGSFIPEVRTTSLPSISMVSNPNDSKGKLLVISGGNAEQLRSAAQALVLGGSILTGPQAEIYEPPQIQARRPYDAPRWLSTERPVQFGELITPERLAVSGYDSPIIRMGLRLPPDLFTWRQSPVDVHLKYRYTVQPGAVNSSLILGVDNQYLKSLPLLGLTQLEGRDASLAAMAPGEMLPMQEHVRVPLYQLLNRSELTYRYMYDYIKEGFCKDALLDNVRGQIDPDSTIDISGRNHYLEMPDLAAFSEMGFPFTRIADLSETAVVLASSPDEQELSTFLVTMGRMGESTGLPATGVRVVDAKASLDLDKDLLIISPASKLPANWQQYLPEYTAQHNRQFGTSDLVYRTSNWVSPNPADRIRDQQSEVAYRSDGRSGLITGFESPFNSGRSVVVLTGTDSEALVDIGDALLKARAGERIEGSAVVIRGDKVRSLLAEKTYAVGSLDIWTRIQWTLYQWWQYAGQWRTLWIPGLLGVIAVGFILSQLLGRRRKQGKT</sequence>
<name>A0ABT8EES7_9BURK</name>
<keyword evidence="7 15" id="KW-1003">Cell membrane</keyword>
<comment type="subunit">
    <text evidence="5 15">Tightly associated with the cellulose synthase catalytic subunit.</text>
</comment>
<evidence type="ECO:0000256" key="15">
    <source>
        <dbReference type="RuleBase" id="RU365021"/>
    </source>
</evidence>
<evidence type="ECO:0000256" key="7">
    <source>
        <dbReference type="ARBA" id="ARBA00022475"/>
    </source>
</evidence>
<dbReference type="EMBL" id="JAJHNU010000001">
    <property type="protein sequence ID" value="MDN4119789.1"/>
    <property type="molecule type" value="Genomic_DNA"/>
</dbReference>
<comment type="caution">
    <text evidence="16">The sequence shown here is derived from an EMBL/GenBank/DDBJ whole genome shotgun (WGS) entry which is preliminary data.</text>
</comment>
<keyword evidence="10 15" id="KW-0812">Transmembrane</keyword>
<evidence type="ECO:0000256" key="6">
    <source>
        <dbReference type="ARBA" id="ARBA00021844"/>
    </source>
</evidence>
<dbReference type="PANTHER" id="PTHR39083">
    <property type="entry name" value="CYCLIC DI-GMP-BINDING PROTEIN"/>
    <property type="match status" value="1"/>
</dbReference>
<keyword evidence="9 15" id="KW-0973">c-di-GMP</keyword>
<evidence type="ECO:0000256" key="14">
    <source>
        <dbReference type="ARBA" id="ARBA00033444"/>
    </source>
</evidence>
<evidence type="ECO:0000256" key="4">
    <source>
        <dbReference type="ARBA" id="ARBA00010714"/>
    </source>
</evidence>
<keyword evidence="8 15" id="KW-0997">Cell inner membrane</keyword>
<feature type="chain" id="PRO_5044999682" description="Cyclic di-GMP-binding protein" evidence="15">
    <location>
        <begin position="29"/>
        <end position="771"/>
    </location>
</feature>
<gene>
    <name evidence="16" type="ORF">LMS43_00650</name>
</gene>
<proteinExistence type="inferred from homology"/>
<accession>A0ABT8EES7</accession>
<comment type="subcellular location">
    <subcellularLocation>
        <location evidence="2">Cell inner membrane</location>
        <topology evidence="2">Single-pass membrane protein</topology>
    </subcellularLocation>
</comment>
<evidence type="ECO:0000256" key="5">
    <source>
        <dbReference type="ARBA" id="ARBA00011437"/>
    </source>
</evidence>
<evidence type="ECO:0000313" key="16">
    <source>
        <dbReference type="EMBL" id="MDN4119789.1"/>
    </source>
</evidence>
<comment type="similarity">
    <text evidence="4 15">Belongs to the AcsB/BcsB family.</text>
</comment>
<dbReference type="Proteomes" id="UP001168613">
    <property type="component" value="Unassembled WGS sequence"/>
</dbReference>
<dbReference type="NCBIfam" id="NF008323">
    <property type="entry name" value="PRK11114.1-1"/>
    <property type="match status" value="1"/>
</dbReference>
<evidence type="ECO:0000256" key="13">
    <source>
        <dbReference type="ARBA" id="ARBA00023136"/>
    </source>
</evidence>
<keyword evidence="11 15" id="KW-0135">Cellulose biosynthesis</keyword>
<dbReference type="Pfam" id="PF03170">
    <property type="entry name" value="BcsB"/>
    <property type="match status" value="1"/>
</dbReference>
<evidence type="ECO:0000256" key="3">
    <source>
        <dbReference type="ARBA" id="ARBA00005186"/>
    </source>
</evidence>
<keyword evidence="17" id="KW-1185">Reference proteome</keyword>
<protein>
    <recommendedName>
        <fullName evidence="6 15">Cyclic di-GMP-binding protein</fullName>
    </recommendedName>
    <alternativeName>
        <fullName evidence="14 15">Cellulose synthase regulatory subunit</fullName>
    </alternativeName>
</protein>
<feature type="transmembrane region" description="Helical" evidence="15">
    <location>
        <begin position="743"/>
        <end position="763"/>
    </location>
</feature>
<keyword evidence="15" id="KW-0732">Signal</keyword>
<evidence type="ECO:0000256" key="8">
    <source>
        <dbReference type="ARBA" id="ARBA00022519"/>
    </source>
</evidence>
<dbReference type="Gene3D" id="2.60.120.260">
    <property type="entry name" value="Galactose-binding domain-like"/>
    <property type="match status" value="2"/>
</dbReference>
<evidence type="ECO:0000313" key="17">
    <source>
        <dbReference type="Proteomes" id="UP001168613"/>
    </source>
</evidence>
<keyword evidence="13 15" id="KW-0472">Membrane</keyword>
<dbReference type="PRINTS" id="PR01440">
    <property type="entry name" value="CELLSNTHASEB"/>
</dbReference>
<evidence type="ECO:0000256" key="10">
    <source>
        <dbReference type="ARBA" id="ARBA00022692"/>
    </source>
</evidence>